<feature type="region of interest" description="Disordered" evidence="1">
    <location>
        <begin position="1"/>
        <end position="21"/>
    </location>
</feature>
<dbReference type="AlphaFoldDB" id="A0AAF1AGP8"/>
<name>A0AAF1AGP8_DAUCS</name>
<protein>
    <submittedName>
        <fullName evidence="2">Uncharacterized protein</fullName>
    </submittedName>
</protein>
<dbReference type="Proteomes" id="UP000077755">
    <property type="component" value="Chromosome 1"/>
</dbReference>
<feature type="compositionally biased region" description="Basic and acidic residues" evidence="1">
    <location>
        <begin position="1"/>
        <end position="13"/>
    </location>
</feature>
<evidence type="ECO:0000256" key="1">
    <source>
        <dbReference type="SAM" id="MobiDB-lite"/>
    </source>
</evidence>
<reference evidence="2" key="1">
    <citation type="journal article" date="2016" name="Nat. Genet.">
        <title>A high-quality carrot genome assembly provides new insights into carotenoid accumulation and asterid genome evolution.</title>
        <authorList>
            <person name="Iorizzo M."/>
            <person name="Ellison S."/>
            <person name="Senalik D."/>
            <person name="Zeng P."/>
            <person name="Satapoomin P."/>
            <person name="Huang J."/>
            <person name="Bowman M."/>
            <person name="Iovene M."/>
            <person name="Sanseverino W."/>
            <person name="Cavagnaro P."/>
            <person name="Yildiz M."/>
            <person name="Macko-Podgorni A."/>
            <person name="Moranska E."/>
            <person name="Grzebelus E."/>
            <person name="Grzebelus D."/>
            <person name="Ashrafi H."/>
            <person name="Zheng Z."/>
            <person name="Cheng S."/>
            <person name="Spooner D."/>
            <person name="Van Deynze A."/>
            <person name="Simon P."/>
        </authorList>
    </citation>
    <scope>NUCLEOTIDE SEQUENCE</scope>
    <source>
        <tissue evidence="2">Leaf</tissue>
    </source>
</reference>
<proteinExistence type="predicted"/>
<accession>A0AAF1AGP8</accession>
<gene>
    <name evidence="2" type="ORF">DCAR_0102348</name>
</gene>
<reference evidence="2" key="2">
    <citation type="submission" date="2022-03" db="EMBL/GenBank/DDBJ databases">
        <title>Draft title - Genomic analysis of global carrot germplasm unveils the trajectory of domestication and the origin of high carotenoid orange carrot.</title>
        <authorList>
            <person name="Iorizzo M."/>
            <person name="Ellison S."/>
            <person name="Senalik D."/>
            <person name="Macko-Podgorni A."/>
            <person name="Grzebelus D."/>
            <person name="Bostan H."/>
            <person name="Rolling W."/>
            <person name="Curaba J."/>
            <person name="Simon P."/>
        </authorList>
    </citation>
    <scope>NUCLEOTIDE SEQUENCE</scope>
    <source>
        <tissue evidence="2">Leaf</tissue>
    </source>
</reference>
<organism evidence="2 3">
    <name type="scientific">Daucus carota subsp. sativus</name>
    <name type="common">Carrot</name>
    <dbReference type="NCBI Taxonomy" id="79200"/>
    <lineage>
        <taxon>Eukaryota</taxon>
        <taxon>Viridiplantae</taxon>
        <taxon>Streptophyta</taxon>
        <taxon>Embryophyta</taxon>
        <taxon>Tracheophyta</taxon>
        <taxon>Spermatophyta</taxon>
        <taxon>Magnoliopsida</taxon>
        <taxon>eudicotyledons</taxon>
        <taxon>Gunneridae</taxon>
        <taxon>Pentapetalae</taxon>
        <taxon>asterids</taxon>
        <taxon>campanulids</taxon>
        <taxon>Apiales</taxon>
        <taxon>Apiaceae</taxon>
        <taxon>Apioideae</taxon>
        <taxon>Scandiceae</taxon>
        <taxon>Daucinae</taxon>
        <taxon>Daucus</taxon>
        <taxon>Daucus sect. Daucus</taxon>
    </lineage>
</organism>
<dbReference type="EMBL" id="CP093343">
    <property type="protein sequence ID" value="WOG83174.1"/>
    <property type="molecule type" value="Genomic_DNA"/>
</dbReference>
<evidence type="ECO:0000313" key="2">
    <source>
        <dbReference type="EMBL" id="WOG83174.1"/>
    </source>
</evidence>
<keyword evidence="3" id="KW-1185">Reference proteome</keyword>
<evidence type="ECO:0000313" key="3">
    <source>
        <dbReference type="Proteomes" id="UP000077755"/>
    </source>
</evidence>
<sequence>MERGRDRGRRGEGGGDALHNIGTHITTKKKKMIRHKKGLCLDIMWSTFICG</sequence>